<gene>
    <name evidence="1" type="ORF">BT62DRAFT_925934</name>
</gene>
<protein>
    <submittedName>
        <fullName evidence="1">Uncharacterized protein</fullName>
    </submittedName>
</protein>
<accession>A0A9P7W321</accession>
<name>A0A9P7W321_9AGAR</name>
<proteinExistence type="predicted"/>
<evidence type="ECO:0000313" key="1">
    <source>
        <dbReference type="EMBL" id="KAG7451753.1"/>
    </source>
</evidence>
<comment type="caution">
    <text evidence="1">The sequence shown here is derived from an EMBL/GenBank/DDBJ whole genome shotgun (WGS) entry which is preliminary data.</text>
</comment>
<dbReference type="AlphaFoldDB" id="A0A9P7W321"/>
<dbReference type="GeneID" id="66107207"/>
<dbReference type="EMBL" id="MU250524">
    <property type="protein sequence ID" value="KAG7451753.1"/>
    <property type="molecule type" value="Genomic_DNA"/>
</dbReference>
<keyword evidence="2" id="KW-1185">Reference proteome</keyword>
<evidence type="ECO:0000313" key="2">
    <source>
        <dbReference type="Proteomes" id="UP000812287"/>
    </source>
</evidence>
<organism evidence="1 2">
    <name type="scientific">Guyanagaster necrorhizus</name>
    <dbReference type="NCBI Taxonomy" id="856835"/>
    <lineage>
        <taxon>Eukaryota</taxon>
        <taxon>Fungi</taxon>
        <taxon>Dikarya</taxon>
        <taxon>Basidiomycota</taxon>
        <taxon>Agaricomycotina</taxon>
        <taxon>Agaricomycetes</taxon>
        <taxon>Agaricomycetidae</taxon>
        <taxon>Agaricales</taxon>
        <taxon>Marasmiineae</taxon>
        <taxon>Physalacriaceae</taxon>
        <taxon>Guyanagaster</taxon>
    </lineage>
</organism>
<dbReference type="Proteomes" id="UP000812287">
    <property type="component" value="Unassembled WGS sequence"/>
</dbReference>
<reference evidence="1" key="1">
    <citation type="submission" date="2020-11" db="EMBL/GenBank/DDBJ databases">
        <title>Adaptations for nitrogen fixation in a non-lichenized fungal sporocarp promotes dispersal by wood-feeding termites.</title>
        <authorList>
            <consortium name="DOE Joint Genome Institute"/>
            <person name="Koch R.A."/>
            <person name="Yoon G."/>
            <person name="Arayal U."/>
            <person name="Lail K."/>
            <person name="Amirebrahimi M."/>
            <person name="Labutti K."/>
            <person name="Lipzen A."/>
            <person name="Riley R."/>
            <person name="Barry K."/>
            <person name="Henrissat B."/>
            <person name="Grigoriev I.V."/>
            <person name="Herr J.R."/>
            <person name="Aime M.C."/>
        </authorList>
    </citation>
    <scope>NUCLEOTIDE SEQUENCE</scope>
    <source>
        <strain evidence="1">MCA 3950</strain>
    </source>
</reference>
<dbReference type="RefSeq" id="XP_043045253.1">
    <property type="nucleotide sequence ID" value="XM_043184910.1"/>
</dbReference>
<sequence length="66" mass="7554">MVSLRWNTRILSAVALDISGPGKEGLELGIDKEFRKYQNDGLDIKLSVLHRDREAKALCPIRKRYV</sequence>